<dbReference type="SMART" id="SM01049">
    <property type="entry name" value="Cache_2"/>
    <property type="match status" value="1"/>
</dbReference>
<dbReference type="Gene3D" id="3.30.450.20">
    <property type="entry name" value="PAS domain"/>
    <property type="match status" value="1"/>
</dbReference>
<dbReference type="GO" id="GO:0007165">
    <property type="term" value="P:signal transduction"/>
    <property type="evidence" value="ECO:0007669"/>
    <property type="project" value="UniProtKB-KW"/>
</dbReference>
<dbReference type="RefSeq" id="WP_208055951.1">
    <property type="nucleotide sequence ID" value="NZ_JAGEMK010000005.1"/>
</dbReference>
<evidence type="ECO:0000256" key="5">
    <source>
        <dbReference type="ARBA" id="ARBA00023136"/>
    </source>
</evidence>
<evidence type="ECO:0000256" key="8">
    <source>
        <dbReference type="PROSITE-ProRule" id="PRU00284"/>
    </source>
</evidence>
<keyword evidence="4 9" id="KW-1133">Transmembrane helix</keyword>
<gene>
    <name evidence="12" type="ORF">J4G33_10640</name>
</gene>
<comment type="subcellular location">
    <subcellularLocation>
        <location evidence="1">Cell membrane</location>
        <topology evidence="1">Multi-pass membrane protein</topology>
    </subcellularLocation>
</comment>
<evidence type="ECO:0000256" key="4">
    <source>
        <dbReference type="ARBA" id="ARBA00022989"/>
    </source>
</evidence>
<evidence type="ECO:0000313" key="12">
    <source>
        <dbReference type="EMBL" id="MBO1752258.1"/>
    </source>
</evidence>
<feature type="domain" description="Methyl-accepting transducer" evidence="10">
    <location>
        <begin position="282"/>
        <end position="511"/>
    </location>
</feature>
<keyword evidence="5 9" id="KW-0472">Membrane</keyword>
<dbReference type="SMART" id="SM00283">
    <property type="entry name" value="MA"/>
    <property type="match status" value="1"/>
</dbReference>
<dbReference type="AlphaFoldDB" id="A0A939RW39"/>
<comment type="similarity">
    <text evidence="7">Belongs to the methyl-accepting chemotaxis (MCP) protein family.</text>
</comment>
<organism evidence="12 13">
    <name type="scientific">Actinotalea soli</name>
    <dbReference type="NCBI Taxonomy" id="2819234"/>
    <lineage>
        <taxon>Bacteria</taxon>
        <taxon>Bacillati</taxon>
        <taxon>Actinomycetota</taxon>
        <taxon>Actinomycetes</taxon>
        <taxon>Micrococcales</taxon>
        <taxon>Cellulomonadaceae</taxon>
        <taxon>Actinotalea</taxon>
    </lineage>
</organism>
<dbReference type="InterPro" id="IPR004089">
    <property type="entry name" value="MCPsignal_dom"/>
</dbReference>
<sequence length="523" mass="53909">MRRISSFSIAHRLVAIVAVFAVGLVGLVVIASTQVYDRIMAERQDATRQVVETALGVITYFGAEEQAGRMTQAQAQQAAMAAVNGMRYSGEEYFWINDMGPTMIMHPTKPELDGEDLSTNADPDGTLLFMEFVEVVETEGSGFVAYQWPKPGADAPQPKISYVAGYEPWGWVLGSGIYVDDVVGVAMGDVLQVALSGLGILVLVGGLSYVVGRSIVVPLGQATDLLASGDVATRLPEGTGRTELERLAVTLNGTLDRSADVAADVASAVAELDRSASRLVESSDQIAAAAHGTAEQTTSVAGTAAEVSTGIDTVAAGTHQMGASIGEIAQNANAVAKIAAEAVAAAEATNRTVGALGESSAEIGSVVKVITSIAEQTNLLALNATIEAARAGDAGKGFAVVAGEVKDLAQETARATGDISSQVESIQAAVLRSAEEIALISEIVGRINDYQATIAGAVEEQTATTSAMAQSIAQVADGGRAISLTLEGVGESTRRTTGEIDDIRAAARELAQTAGRLRAAVVD</sequence>
<evidence type="ECO:0000256" key="1">
    <source>
        <dbReference type="ARBA" id="ARBA00004651"/>
    </source>
</evidence>
<evidence type="ECO:0000313" key="13">
    <source>
        <dbReference type="Proteomes" id="UP000664209"/>
    </source>
</evidence>
<evidence type="ECO:0000259" key="11">
    <source>
        <dbReference type="PROSITE" id="PS50885"/>
    </source>
</evidence>
<dbReference type="PANTHER" id="PTHR32089:SF112">
    <property type="entry name" value="LYSOZYME-LIKE PROTEIN-RELATED"/>
    <property type="match status" value="1"/>
</dbReference>
<evidence type="ECO:0000259" key="10">
    <source>
        <dbReference type="PROSITE" id="PS50111"/>
    </source>
</evidence>
<reference evidence="12" key="1">
    <citation type="submission" date="2021-03" db="EMBL/GenBank/DDBJ databases">
        <title>Actinotalea soli sp. nov., isolated from soil.</title>
        <authorList>
            <person name="Ping W."/>
            <person name="Zhang J."/>
        </authorList>
    </citation>
    <scope>NUCLEOTIDE SEQUENCE</scope>
    <source>
        <strain evidence="12">BY-33</strain>
    </source>
</reference>
<comment type="caution">
    <text evidence="12">The sequence shown here is derived from an EMBL/GenBank/DDBJ whole genome shotgun (WGS) entry which is preliminary data.</text>
</comment>
<dbReference type="Gene3D" id="1.10.287.950">
    <property type="entry name" value="Methyl-accepting chemotaxis protein"/>
    <property type="match status" value="1"/>
</dbReference>
<dbReference type="Pfam" id="PF00015">
    <property type="entry name" value="MCPsignal"/>
    <property type="match status" value="1"/>
</dbReference>
<feature type="domain" description="HAMP" evidence="11">
    <location>
        <begin position="219"/>
        <end position="263"/>
    </location>
</feature>
<evidence type="ECO:0000256" key="2">
    <source>
        <dbReference type="ARBA" id="ARBA00022475"/>
    </source>
</evidence>
<evidence type="ECO:0000256" key="9">
    <source>
        <dbReference type="SAM" id="Phobius"/>
    </source>
</evidence>
<feature type="transmembrane region" description="Helical" evidence="9">
    <location>
        <begin position="12"/>
        <end position="31"/>
    </location>
</feature>
<dbReference type="InterPro" id="IPR033480">
    <property type="entry name" value="sCache_2"/>
</dbReference>
<dbReference type="Pfam" id="PF17200">
    <property type="entry name" value="sCache_2"/>
    <property type="match status" value="1"/>
</dbReference>
<dbReference type="PROSITE" id="PS50111">
    <property type="entry name" value="CHEMOTAXIS_TRANSDUC_2"/>
    <property type="match status" value="1"/>
</dbReference>
<dbReference type="PANTHER" id="PTHR32089">
    <property type="entry name" value="METHYL-ACCEPTING CHEMOTAXIS PROTEIN MCPB"/>
    <property type="match status" value="1"/>
</dbReference>
<proteinExistence type="inferred from homology"/>
<keyword evidence="13" id="KW-1185">Reference proteome</keyword>
<name>A0A939RW39_9CELL</name>
<dbReference type="PROSITE" id="PS50885">
    <property type="entry name" value="HAMP"/>
    <property type="match status" value="1"/>
</dbReference>
<evidence type="ECO:0000256" key="7">
    <source>
        <dbReference type="ARBA" id="ARBA00029447"/>
    </source>
</evidence>
<evidence type="ECO:0000256" key="3">
    <source>
        <dbReference type="ARBA" id="ARBA00022692"/>
    </source>
</evidence>
<keyword evidence="3 9" id="KW-0812">Transmembrane</keyword>
<protein>
    <submittedName>
        <fullName evidence="12">Methyl-accepting chemotaxis protein</fullName>
    </submittedName>
</protein>
<dbReference type="InterPro" id="IPR003660">
    <property type="entry name" value="HAMP_dom"/>
</dbReference>
<evidence type="ECO:0000256" key="6">
    <source>
        <dbReference type="ARBA" id="ARBA00023224"/>
    </source>
</evidence>
<dbReference type="GO" id="GO:0005886">
    <property type="term" value="C:plasma membrane"/>
    <property type="evidence" value="ECO:0007669"/>
    <property type="project" value="UniProtKB-SubCell"/>
</dbReference>
<dbReference type="SUPFAM" id="SSF58104">
    <property type="entry name" value="Methyl-accepting chemotaxis protein (MCP) signaling domain"/>
    <property type="match status" value="1"/>
</dbReference>
<dbReference type="Proteomes" id="UP000664209">
    <property type="component" value="Unassembled WGS sequence"/>
</dbReference>
<keyword evidence="2" id="KW-1003">Cell membrane</keyword>
<dbReference type="EMBL" id="JAGEMK010000005">
    <property type="protein sequence ID" value="MBO1752258.1"/>
    <property type="molecule type" value="Genomic_DNA"/>
</dbReference>
<accession>A0A939RW39</accession>
<keyword evidence="6 8" id="KW-0807">Transducer</keyword>